<accession>A0A1H4XCA5</accession>
<dbReference type="EMBL" id="FNTD01000004">
    <property type="protein sequence ID" value="SED02820.1"/>
    <property type="molecule type" value="Genomic_DNA"/>
</dbReference>
<evidence type="ECO:0000313" key="1">
    <source>
        <dbReference type="EMBL" id="SED02820.1"/>
    </source>
</evidence>
<gene>
    <name evidence="1" type="ORF">SAMN04490357_3590</name>
</gene>
<sequence>MRRSQLTRAGPWKYRYEAIGCTHDIHAILRAPNHSERENLYTQIPVRKIEYATDDALHI</sequence>
<dbReference type="Proteomes" id="UP000182375">
    <property type="component" value="Unassembled WGS sequence"/>
</dbReference>
<evidence type="ECO:0000313" key="2">
    <source>
        <dbReference type="Proteomes" id="UP000182375"/>
    </source>
</evidence>
<reference evidence="1 2" key="1">
    <citation type="submission" date="2016-10" db="EMBL/GenBank/DDBJ databases">
        <authorList>
            <person name="de Groot N.N."/>
        </authorList>
    </citation>
    <scope>NUCLEOTIDE SEQUENCE [LARGE SCALE GENOMIC DNA]</scope>
    <source>
        <strain evidence="1 2">DSM 40306</strain>
    </source>
</reference>
<protein>
    <submittedName>
        <fullName evidence="1">Uncharacterized protein</fullName>
    </submittedName>
</protein>
<name>A0A1H4XCA5_9ACTN</name>
<dbReference type="AlphaFoldDB" id="A0A1H4XCA5"/>
<organism evidence="1 2">
    <name type="scientific">Streptomyces misionensis</name>
    <dbReference type="NCBI Taxonomy" id="67331"/>
    <lineage>
        <taxon>Bacteria</taxon>
        <taxon>Bacillati</taxon>
        <taxon>Actinomycetota</taxon>
        <taxon>Actinomycetes</taxon>
        <taxon>Kitasatosporales</taxon>
        <taxon>Streptomycetaceae</taxon>
        <taxon>Streptomyces</taxon>
    </lineage>
</organism>
<proteinExistence type="predicted"/>